<dbReference type="InterPro" id="IPR012997">
    <property type="entry name" value="RplA"/>
</dbReference>
<feature type="signal peptide" evidence="3">
    <location>
        <begin position="1"/>
        <end position="29"/>
    </location>
</feature>
<dbReference type="PANTHER" id="PTHR34183:SF8">
    <property type="entry name" value="ENDOLYTIC PEPTIDOGLYCAN TRANSGLYCOSYLASE RLPA-RELATED"/>
    <property type="match status" value="1"/>
</dbReference>
<evidence type="ECO:0000313" key="6">
    <source>
        <dbReference type="EMBL" id="TWP52787.1"/>
    </source>
</evidence>
<dbReference type="HAMAP" id="MF_02071">
    <property type="entry name" value="RlpA"/>
    <property type="match status" value="1"/>
</dbReference>
<evidence type="ECO:0000256" key="3">
    <source>
        <dbReference type="HAMAP-Rule" id="MF_02071"/>
    </source>
</evidence>
<evidence type="ECO:0000256" key="1">
    <source>
        <dbReference type="ARBA" id="ARBA00023239"/>
    </source>
</evidence>
<comment type="caution">
    <text evidence="6">The sequence shown here is derived from an EMBL/GenBank/DDBJ whole genome shotgun (WGS) entry which is preliminary data.</text>
</comment>
<gene>
    <name evidence="3" type="primary">rlpA</name>
    <name evidence="6" type="ORF">FKR81_06565</name>
</gene>
<dbReference type="EMBL" id="VOBR01000004">
    <property type="protein sequence ID" value="TWP52787.1"/>
    <property type="molecule type" value="Genomic_DNA"/>
</dbReference>
<dbReference type="InterPro" id="IPR009009">
    <property type="entry name" value="RlpA-like_DPBB"/>
</dbReference>
<dbReference type="Gene3D" id="2.40.40.10">
    <property type="entry name" value="RlpA-like domain"/>
    <property type="match status" value="1"/>
</dbReference>
<feature type="domain" description="RlpA-like protein double-psi beta-barrel" evidence="5">
    <location>
        <begin position="31"/>
        <end position="116"/>
    </location>
</feature>
<feature type="chain" id="PRO_5022277396" description="Probable endolytic peptidoglycan transglycosylase RlpA" evidence="3">
    <location>
        <begin position="30"/>
        <end position="120"/>
    </location>
</feature>
<reference evidence="6 7" key="1">
    <citation type="submission" date="2019-07" db="EMBL/GenBank/DDBJ databases">
        <title>Lentzea xizangensis sp. nov., isolated from Qinghai-Tibetan Plateau Soils.</title>
        <authorList>
            <person name="Huang J."/>
        </authorList>
    </citation>
    <scope>NUCLEOTIDE SEQUENCE [LARGE SCALE GENOMIC DNA]</scope>
    <source>
        <strain evidence="6 7">FXJ1.1311</strain>
    </source>
</reference>
<evidence type="ECO:0000259" key="5">
    <source>
        <dbReference type="Pfam" id="PF03330"/>
    </source>
</evidence>
<name>A0A563EYH2_9PSEU</name>
<dbReference type="GO" id="GO:0008932">
    <property type="term" value="F:lytic endotransglycosylase activity"/>
    <property type="evidence" value="ECO:0007669"/>
    <property type="project" value="UniProtKB-UniRule"/>
</dbReference>
<dbReference type="RefSeq" id="WP_146350042.1">
    <property type="nucleotide sequence ID" value="NZ_VOBR01000004.1"/>
</dbReference>
<dbReference type="CDD" id="cd22268">
    <property type="entry name" value="DPBB_RlpA-like"/>
    <property type="match status" value="1"/>
</dbReference>
<evidence type="ECO:0000256" key="2">
    <source>
        <dbReference type="ARBA" id="ARBA00023316"/>
    </source>
</evidence>
<proteinExistence type="inferred from homology"/>
<dbReference type="NCBIfam" id="TIGR00413">
    <property type="entry name" value="rlpA"/>
    <property type="match status" value="1"/>
</dbReference>
<dbReference type="InterPro" id="IPR036908">
    <property type="entry name" value="RlpA-like_sf"/>
</dbReference>
<dbReference type="PANTHER" id="PTHR34183">
    <property type="entry name" value="ENDOLYTIC PEPTIDOGLYCAN TRANSGLYCOSYLASE RLPA"/>
    <property type="match status" value="1"/>
</dbReference>
<dbReference type="EC" id="4.2.2.-" evidence="3"/>
<comment type="similarity">
    <text evidence="3 4">Belongs to the RlpA family.</text>
</comment>
<keyword evidence="3" id="KW-0732">Signal</keyword>
<keyword evidence="7" id="KW-1185">Reference proteome</keyword>
<keyword evidence="1 3" id="KW-0456">Lyase</keyword>
<sequence length="120" mass="12393" precursor="true">MSSKMFAAAGLVLASIAATQIVSAPTASAETCKASYYSGGGTTASGERFNPNALTAAHKTLRFNTKVKVTNRSNGKSVTVRINDRGPYVAGRCIDLTPRGFKALAPLSQGVVNVTVTVVS</sequence>
<dbReference type="Pfam" id="PF03330">
    <property type="entry name" value="DPBB_1"/>
    <property type="match status" value="1"/>
</dbReference>
<dbReference type="SUPFAM" id="SSF50685">
    <property type="entry name" value="Barwin-like endoglucanases"/>
    <property type="match status" value="1"/>
</dbReference>
<dbReference type="Proteomes" id="UP000316639">
    <property type="component" value="Unassembled WGS sequence"/>
</dbReference>
<comment type="function">
    <text evidence="3">Lytic transglycosylase with a strong preference for naked glycan strands that lack stem peptides.</text>
</comment>
<organism evidence="6 7">
    <name type="scientific">Lentzea tibetensis</name>
    <dbReference type="NCBI Taxonomy" id="2591470"/>
    <lineage>
        <taxon>Bacteria</taxon>
        <taxon>Bacillati</taxon>
        <taxon>Actinomycetota</taxon>
        <taxon>Actinomycetes</taxon>
        <taxon>Pseudonocardiales</taxon>
        <taxon>Pseudonocardiaceae</taxon>
        <taxon>Lentzea</taxon>
    </lineage>
</organism>
<dbReference type="GO" id="GO:0000270">
    <property type="term" value="P:peptidoglycan metabolic process"/>
    <property type="evidence" value="ECO:0007669"/>
    <property type="project" value="UniProtKB-UniRule"/>
</dbReference>
<evidence type="ECO:0000256" key="4">
    <source>
        <dbReference type="RuleBase" id="RU003495"/>
    </source>
</evidence>
<protein>
    <recommendedName>
        <fullName evidence="3">Probable endolytic peptidoglycan transglycosylase RlpA</fullName>
        <ecNumber evidence="3">4.2.2.-</ecNumber>
    </recommendedName>
</protein>
<dbReference type="OrthoDB" id="9779128at2"/>
<dbReference type="AlphaFoldDB" id="A0A563EYH2"/>
<dbReference type="InterPro" id="IPR034718">
    <property type="entry name" value="RlpA"/>
</dbReference>
<keyword evidence="2 3" id="KW-0961">Cell wall biogenesis/degradation</keyword>
<dbReference type="GO" id="GO:0071555">
    <property type="term" value="P:cell wall organization"/>
    <property type="evidence" value="ECO:0007669"/>
    <property type="project" value="UniProtKB-KW"/>
</dbReference>
<accession>A0A563EYH2</accession>
<evidence type="ECO:0000313" key="7">
    <source>
        <dbReference type="Proteomes" id="UP000316639"/>
    </source>
</evidence>